<dbReference type="Proteomes" id="UP000241436">
    <property type="component" value="Unassembled WGS sequence"/>
</dbReference>
<evidence type="ECO:0000256" key="1">
    <source>
        <dbReference type="SAM" id="Phobius"/>
    </source>
</evidence>
<proteinExistence type="predicted"/>
<keyword evidence="3" id="KW-1185">Reference proteome</keyword>
<comment type="caution">
    <text evidence="2">The sequence shown here is derived from an EMBL/GenBank/DDBJ whole genome shotgun (WGS) entry which is preliminary data.</text>
</comment>
<protein>
    <submittedName>
        <fullName evidence="2">Uncharacterized protein</fullName>
    </submittedName>
</protein>
<keyword evidence="1" id="KW-0812">Transmembrane</keyword>
<feature type="transmembrane region" description="Helical" evidence="1">
    <location>
        <begin position="55"/>
        <end position="77"/>
    </location>
</feature>
<keyword evidence="1" id="KW-0472">Membrane</keyword>
<gene>
    <name evidence="2" type="ORF">CLG94_03670</name>
</gene>
<organism evidence="2 3">
    <name type="scientific">Candidatus Methylomirabilis limnetica</name>
    <dbReference type="NCBI Taxonomy" id="2033718"/>
    <lineage>
        <taxon>Bacteria</taxon>
        <taxon>Candidatus Methylomirabilota</taxon>
        <taxon>Candidatus Methylomirabilia</taxon>
        <taxon>Candidatus Methylomirabilales</taxon>
        <taxon>Candidatus Methylomirabilaceae</taxon>
        <taxon>Candidatus Methylomirabilis</taxon>
    </lineage>
</organism>
<evidence type="ECO:0000313" key="2">
    <source>
        <dbReference type="EMBL" id="PTL36469.1"/>
    </source>
</evidence>
<accession>A0A2T4TZB9</accession>
<evidence type="ECO:0000313" key="3">
    <source>
        <dbReference type="Proteomes" id="UP000241436"/>
    </source>
</evidence>
<name>A0A2T4TZB9_9BACT</name>
<dbReference type="AlphaFoldDB" id="A0A2T4TZB9"/>
<sequence length="129" mass="13694">METFLSVARPRKRRLINTTIVGGTLAAALTAAPAVGGQAFTVWLTGVLGLGSPSWRVLCAAASVCSAMSTVATQLLTSHKIEEKVIRAQGCREKLEVLEVGLTMGQLDVQQATTEYLKCVEEAAFLEVS</sequence>
<reference evidence="3" key="2">
    <citation type="journal article" date="2018" name="Environ. Microbiol.">
        <title>Bloom of a denitrifying methanotroph, 'Candidatus Methylomirabilis limnetica', in a deep stratified lake.</title>
        <authorList>
            <person name="Graf J.S."/>
            <person name="Mayr M.J."/>
            <person name="Marchant H.K."/>
            <person name="Tienken D."/>
            <person name="Hach P.F."/>
            <person name="Brand A."/>
            <person name="Schubert C.J."/>
            <person name="Kuypers M.M."/>
            <person name="Milucka J."/>
        </authorList>
    </citation>
    <scope>NUCLEOTIDE SEQUENCE [LARGE SCALE GENOMIC DNA]</scope>
    <source>
        <strain evidence="3">Zug</strain>
    </source>
</reference>
<reference evidence="2 3" key="1">
    <citation type="submission" date="2017-09" db="EMBL/GenBank/DDBJ databases">
        <title>Bloom of a denitrifying methanotroph, Candidatus Methylomirabilis limnetica, in a deep stratified lake.</title>
        <authorList>
            <person name="Graf J.S."/>
            <person name="Marchant H.K."/>
            <person name="Tienken D."/>
            <person name="Hach P.F."/>
            <person name="Brand A."/>
            <person name="Schubert C.J."/>
            <person name="Kuypers M.M."/>
            <person name="Milucka J."/>
        </authorList>
    </citation>
    <scope>NUCLEOTIDE SEQUENCE [LARGE SCALE GENOMIC DNA]</scope>
    <source>
        <strain evidence="2 3">Zug</strain>
    </source>
</reference>
<dbReference type="EMBL" id="NVQC01000015">
    <property type="protein sequence ID" value="PTL36469.1"/>
    <property type="molecule type" value="Genomic_DNA"/>
</dbReference>
<keyword evidence="1" id="KW-1133">Transmembrane helix</keyword>